<keyword evidence="1" id="KW-0812">Transmembrane</keyword>
<sequence length="119" mass="13198">MSKTLAVLWLLLRPCQSHWLCYGSCYGHVKDTGCAVVTLTAMLKTLAVLWLLLRPCKDTGCAMVPVPVTAMLKTLAVLWFLLRSCQRHWLCCGYSYGHVTYTGCAMVPVTVMSKTLALL</sequence>
<evidence type="ECO:0008006" key="5">
    <source>
        <dbReference type="Google" id="ProtNLM"/>
    </source>
</evidence>
<accession>A0ABD3WXX2</accession>
<evidence type="ECO:0000313" key="3">
    <source>
        <dbReference type="EMBL" id="KAL3878637.1"/>
    </source>
</evidence>
<dbReference type="EMBL" id="JBJQND010000004">
    <property type="protein sequence ID" value="KAL3878637.1"/>
    <property type="molecule type" value="Genomic_DNA"/>
</dbReference>
<evidence type="ECO:0000313" key="4">
    <source>
        <dbReference type="Proteomes" id="UP001634394"/>
    </source>
</evidence>
<keyword evidence="4" id="KW-1185">Reference proteome</keyword>
<name>A0ABD3WXX2_SINWO</name>
<feature type="chain" id="PRO_5044766942" description="Secreted protein" evidence="2">
    <location>
        <begin position="18"/>
        <end position="119"/>
    </location>
</feature>
<gene>
    <name evidence="3" type="ORF">ACJMK2_030968</name>
</gene>
<feature type="transmembrane region" description="Helical" evidence="1">
    <location>
        <begin position="33"/>
        <end position="53"/>
    </location>
</feature>
<feature type="signal peptide" evidence="2">
    <location>
        <begin position="1"/>
        <end position="17"/>
    </location>
</feature>
<organism evidence="3 4">
    <name type="scientific">Sinanodonta woodiana</name>
    <name type="common">Chinese pond mussel</name>
    <name type="synonym">Anodonta woodiana</name>
    <dbReference type="NCBI Taxonomy" id="1069815"/>
    <lineage>
        <taxon>Eukaryota</taxon>
        <taxon>Metazoa</taxon>
        <taxon>Spiralia</taxon>
        <taxon>Lophotrochozoa</taxon>
        <taxon>Mollusca</taxon>
        <taxon>Bivalvia</taxon>
        <taxon>Autobranchia</taxon>
        <taxon>Heteroconchia</taxon>
        <taxon>Palaeoheterodonta</taxon>
        <taxon>Unionida</taxon>
        <taxon>Unionoidea</taxon>
        <taxon>Unionidae</taxon>
        <taxon>Unioninae</taxon>
        <taxon>Sinanodonta</taxon>
    </lineage>
</organism>
<evidence type="ECO:0000256" key="2">
    <source>
        <dbReference type="SAM" id="SignalP"/>
    </source>
</evidence>
<dbReference type="AlphaFoldDB" id="A0ABD3WXX2"/>
<keyword evidence="2" id="KW-0732">Signal</keyword>
<protein>
    <recommendedName>
        <fullName evidence="5">Secreted protein</fullName>
    </recommendedName>
</protein>
<keyword evidence="1" id="KW-0472">Membrane</keyword>
<keyword evidence="1" id="KW-1133">Transmembrane helix</keyword>
<comment type="caution">
    <text evidence="3">The sequence shown here is derived from an EMBL/GenBank/DDBJ whole genome shotgun (WGS) entry which is preliminary data.</text>
</comment>
<feature type="transmembrane region" description="Helical" evidence="1">
    <location>
        <begin position="60"/>
        <end position="82"/>
    </location>
</feature>
<proteinExistence type="predicted"/>
<reference evidence="3 4" key="1">
    <citation type="submission" date="2024-11" db="EMBL/GenBank/DDBJ databases">
        <title>Chromosome-level genome assembly of the freshwater bivalve Anodonta woodiana.</title>
        <authorList>
            <person name="Chen X."/>
        </authorList>
    </citation>
    <scope>NUCLEOTIDE SEQUENCE [LARGE SCALE GENOMIC DNA]</scope>
    <source>
        <strain evidence="3">MN2024</strain>
        <tissue evidence="3">Gills</tissue>
    </source>
</reference>
<evidence type="ECO:0000256" key="1">
    <source>
        <dbReference type="SAM" id="Phobius"/>
    </source>
</evidence>
<dbReference type="Proteomes" id="UP001634394">
    <property type="component" value="Unassembled WGS sequence"/>
</dbReference>